<dbReference type="AlphaFoldDB" id="A0AAV4N744"/>
<evidence type="ECO:0000313" key="3">
    <source>
        <dbReference type="Proteomes" id="UP001054837"/>
    </source>
</evidence>
<organism evidence="2 3">
    <name type="scientific">Caerostris darwini</name>
    <dbReference type="NCBI Taxonomy" id="1538125"/>
    <lineage>
        <taxon>Eukaryota</taxon>
        <taxon>Metazoa</taxon>
        <taxon>Ecdysozoa</taxon>
        <taxon>Arthropoda</taxon>
        <taxon>Chelicerata</taxon>
        <taxon>Arachnida</taxon>
        <taxon>Araneae</taxon>
        <taxon>Araneomorphae</taxon>
        <taxon>Entelegynae</taxon>
        <taxon>Araneoidea</taxon>
        <taxon>Araneidae</taxon>
        <taxon>Caerostris</taxon>
    </lineage>
</organism>
<proteinExistence type="predicted"/>
<dbReference type="PANTHER" id="PTHR33273:SF4">
    <property type="entry name" value="ENDONUCLEASE_EXONUCLEASE_PHOSPHATASE DOMAIN-CONTAINING PROTEIN"/>
    <property type="match status" value="1"/>
</dbReference>
<dbReference type="InterPro" id="IPR036691">
    <property type="entry name" value="Endo/exonu/phosph_ase_sf"/>
</dbReference>
<dbReference type="EMBL" id="BPLQ01001225">
    <property type="protein sequence ID" value="GIX79773.1"/>
    <property type="molecule type" value="Genomic_DNA"/>
</dbReference>
<name>A0AAV4N744_9ARAC</name>
<dbReference type="PANTHER" id="PTHR33273">
    <property type="entry name" value="DOMAIN-CONTAINING PROTEIN, PUTATIVE-RELATED"/>
    <property type="match status" value="1"/>
</dbReference>
<sequence length="213" mass="24135">MAQLNNTIKNHNLDFISLNEPYLFDNSIINIPLNCTIVAAQPSPKAAIVIKSNLNSQHVFSNEELVIIMSEFNLQHHLIVSIYCPPSHNMDDNLDILKNYILKYNNLPCIILGDLNAKSRVWGRRDLDERGSKVLSFCHLMDLNIENTPDMPPTYSSSRGDSWIDLVITRNIEQNFSLTVSDEITNSDHNMLFVQYSPPGTNATANNSLNQNY</sequence>
<dbReference type="Gene3D" id="3.60.10.10">
    <property type="entry name" value="Endonuclease/exonuclease/phosphatase"/>
    <property type="match status" value="1"/>
</dbReference>
<protein>
    <recommendedName>
        <fullName evidence="1">Endonuclease/exonuclease/phosphatase domain-containing protein</fullName>
    </recommendedName>
</protein>
<gene>
    <name evidence="2" type="primary">AVEN_176507_1</name>
    <name evidence="2" type="ORF">CDAR_77431</name>
</gene>
<dbReference type="Proteomes" id="UP001054837">
    <property type="component" value="Unassembled WGS sequence"/>
</dbReference>
<accession>A0AAV4N744</accession>
<dbReference type="Pfam" id="PF14529">
    <property type="entry name" value="Exo_endo_phos_2"/>
    <property type="match status" value="1"/>
</dbReference>
<comment type="caution">
    <text evidence="2">The sequence shown here is derived from an EMBL/GenBank/DDBJ whole genome shotgun (WGS) entry which is preliminary data.</text>
</comment>
<evidence type="ECO:0000313" key="2">
    <source>
        <dbReference type="EMBL" id="GIX79773.1"/>
    </source>
</evidence>
<dbReference type="InterPro" id="IPR005135">
    <property type="entry name" value="Endo/exonuclease/phosphatase"/>
</dbReference>
<dbReference type="GO" id="GO:0003824">
    <property type="term" value="F:catalytic activity"/>
    <property type="evidence" value="ECO:0007669"/>
    <property type="project" value="InterPro"/>
</dbReference>
<feature type="domain" description="Endonuclease/exonuclease/phosphatase" evidence="1">
    <location>
        <begin position="78"/>
        <end position="191"/>
    </location>
</feature>
<reference evidence="2 3" key="1">
    <citation type="submission" date="2021-06" db="EMBL/GenBank/DDBJ databases">
        <title>Caerostris darwini draft genome.</title>
        <authorList>
            <person name="Kono N."/>
            <person name="Arakawa K."/>
        </authorList>
    </citation>
    <scope>NUCLEOTIDE SEQUENCE [LARGE SCALE GENOMIC DNA]</scope>
</reference>
<keyword evidence="3" id="KW-1185">Reference proteome</keyword>
<dbReference type="SUPFAM" id="SSF56219">
    <property type="entry name" value="DNase I-like"/>
    <property type="match status" value="1"/>
</dbReference>
<evidence type="ECO:0000259" key="1">
    <source>
        <dbReference type="Pfam" id="PF14529"/>
    </source>
</evidence>